<feature type="domain" description="Helix-turn-helix" evidence="1">
    <location>
        <begin position="38"/>
        <end position="83"/>
    </location>
</feature>
<accession>A0A5J4RZC4</accession>
<dbReference type="InterPro" id="IPR041657">
    <property type="entry name" value="HTH_17"/>
</dbReference>
<dbReference type="Pfam" id="PF12728">
    <property type="entry name" value="HTH_17"/>
    <property type="match status" value="1"/>
</dbReference>
<organism evidence="2">
    <name type="scientific">termite gut metagenome</name>
    <dbReference type="NCBI Taxonomy" id="433724"/>
    <lineage>
        <taxon>unclassified sequences</taxon>
        <taxon>metagenomes</taxon>
        <taxon>organismal metagenomes</taxon>
    </lineage>
</organism>
<reference evidence="2" key="1">
    <citation type="submission" date="2019-03" db="EMBL/GenBank/DDBJ databases">
        <title>Single cell metagenomics reveals metabolic interactions within the superorganism composed of flagellate Streblomastix strix and complex community of Bacteroidetes bacteria on its surface.</title>
        <authorList>
            <person name="Treitli S.C."/>
            <person name="Kolisko M."/>
            <person name="Husnik F."/>
            <person name="Keeling P."/>
            <person name="Hampl V."/>
        </authorList>
    </citation>
    <scope>NUCLEOTIDE SEQUENCE</scope>
    <source>
        <strain evidence="2">STM</strain>
    </source>
</reference>
<dbReference type="AlphaFoldDB" id="A0A5J4RZC4"/>
<comment type="caution">
    <text evidence="2">The sequence shown here is derived from an EMBL/GenBank/DDBJ whole genome shotgun (WGS) entry which is preliminary data.</text>
</comment>
<evidence type="ECO:0000259" key="1">
    <source>
        <dbReference type="Pfam" id="PF12728"/>
    </source>
</evidence>
<gene>
    <name evidence="2" type="ORF">EZS27_013641</name>
</gene>
<evidence type="ECO:0000313" key="2">
    <source>
        <dbReference type="EMBL" id="KAA6338343.1"/>
    </source>
</evidence>
<proteinExistence type="predicted"/>
<dbReference type="EMBL" id="SNRY01000625">
    <property type="protein sequence ID" value="KAA6338343.1"/>
    <property type="molecule type" value="Genomic_DNA"/>
</dbReference>
<protein>
    <recommendedName>
        <fullName evidence="1">Helix-turn-helix domain-containing protein</fullName>
    </recommendedName>
</protein>
<name>A0A5J4RZC4_9ZZZZ</name>
<sequence>MQKSILLISILFKMDLNIIHGELQEIKQLTLLSAKKALSMDDASLLTGLSKSHLYKLVCAKKIPYYKSQGGKLTYFEKSELEARQLMHRVSTSDEIEAKAQTYCIGNKKGGKK</sequence>